<accession>A0A015KGG9</accession>
<organism evidence="1 2">
    <name type="scientific">Rhizophagus irregularis (strain DAOM 197198w)</name>
    <name type="common">Glomus intraradices</name>
    <dbReference type="NCBI Taxonomy" id="1432141"/>
    <lineage>
        <taxon>Eukaryota</taxon>
        <taxon>Fungi</taxon>
        <taxon>Fungi incertae sedis</taxon>
        <taxon>Mucoromycota</taxon>
        <taxon>Glomeromycotina</taxon>
        <taxon>Glomeromycetes</taxon>
        <taxon>Glomerales</taxon>
        <taxon>Glomeraceae</taxon>
        <taxon>Rhizophagus</taxon>
    </lineage>
</organism>
<dbReference type="OrthoDB" id="2481538at2759"/>
<comment type="caution">
    <text evidence="1">The sequence shown here is derived from an EMBL/GenBank/DDBJ whole genome shotgun (WGS) entry which is preliminary data.</text>
</comment>
<name>A0A015KGG9_RHIIW</name>
<keyword evidence="2" id="KW-1185">Reference proteome</keyword>
<dbReference type="HOGENOM" id="CLU_900615_0_0_1"/>
<dbReference type="AlphaFoldDB" id="A0A015KGG9"/>
<evidence type="ECO:0000313" key="1">
    <source>
        <dbReference type="EMBL" id="EXX78725.1"/>
    </source>
</evidence>
<reference evidence="1 2" key="1">
    <citation type="submission" date="2014-02" db="EMBL/GenBank/DDBJ databases">
        <title>Single nucleus genome sequencing reveals high similarity among nuclei of an endomycorrhizal fungus.</title>
        <authorList>
            <person name="Lin K."/>
            <person name="Geurts R."/>
            <person name="Zhang Z."/>
            <person name="Limpens E."/>
            <person name="Saunders D.G."/>
            <person name="Mu D."/>
            <person name="Pang E."/>
            <person name="Cao H."/>
            <person name="Cha H."/>
            <person name="Lin T."/>
            <person name="Zhou Q."/>
            <person name="Shang Y."/>
            <person name="Li Y."/>
            <person name="Ivanov S."/>
            <person name="Sharma T."/>
            <person name="Velzen R.V."/>
            <person name="Ruijter N.D."/>
            <person name="Aanen D.K."/>
            <person name="Win J."/>
            <person name="Kamoun S."/>
            <person name="Bisseling T."/>
            <person name="Huang S."/>
        </authorList>
    </citation>
    <scope>NUCLEOTIDE SEQUENCE [LARGE SCALE GENOMIC DNA]</scope>
    <source>
        <strain evidence="2">DAOM197198w</strain>
    </source>
</reference>
<gene>
    <name evidence="1" type="ORF">RirG_012550</name>
</gene>
<dbReference type="Proteomes" id="UP000022910">
    <property type="component" value="Unassembled WGS sequence"/>
</dbReference>
<evidence type="ECO:0008006" key="3">
    <source>
        <dbReference type="Google" id="ProtNLM"/>
    </source>
</evidence>
<dbReference type="EMBL" id="JEMT01008706">
    <property type="protein sequence ID" value="EXX78725.1"/>
    <property type="molecule type" value="Genomic_DNA"/>
</dbReference>
<dbReference type="STRING" id="1432141.A0A015KGG9"/>
<proteinExistence type="predicted"/>
<protein>
    <recommendedName>
        <fullName evidence="3">RNase H type-1 domain-containing protein</fullName>
    </recommendedName>
</protein>
<sequence length="309" mass="35213">MQDDPRKGWVYTGTSLQGSVVVSFVRAQLPDFNNLRKDVISDINRTHKTPTIRPSITKPKSQWSIHWHNQQKQIIFGRTLSQDTSHSSSITYLQHYIPNQTHHDVELTKKTTPVFNCLSGMHNELILPFGRSSNMRYRYPYPTFKIYQKTSFVHKSLANFYNASIPYYIATKPLHSLRHIAYEHFLKLEKNPLQIITPNSIDPTPSNNSIQTALLSQIHAHIDSALLCHNNIKKELKLLASQLEKETLLTFYTDGSVKHIGTSRCSSGYEWIQCQANTPNESFHGSTIFFPSSTKSESMGILTAIIVAP</sequence>
<evidence type="ECO:0000313" key="2">
    <source>
        <dbReference type="Proteomes" id="UP000022910"/>
    </source>
</evidence>